<proteinExistence type="predicted"/>
<dbReference type="Proteomes" id="UP000177982">
    <property type="component" value="Unassembled WGS sequence"/>
</dbReference>
<dbReference type="PANTHER" id="PTHR43377">
    <property type="entry name" value="BILIVERDIN REDUCTASE A"/>
    <property type="match status" value="1"/>
</dbReference>
<organism evidence="2 3">
    <name type="scientific">Candidatus Sungbacteria bacterium RIFCSPLOWO2_01_FULL_47_10</name>
    <dbReference type="NCBI Taxonomy" id="1802276"/>
    <lineage>
        <taxon>Bacteria</taxon>
        <taxon>Candidatus Sungiibacteriota</taxon>
    </lineage>
</organism>
<accession>A0A1G2LAJ5</accession>
<dbReference type="SUPFAM" id="SSF51735">
    <property type="entry name" value="NAD(P)-binding Rossmann-fold domains"/>
    <property type="match status" value="1"/>
</dbReference>
<dbReference type="GO" id="GO:0000166">
    <property type="term" value="F:nucleotide binding"/>
    <property type="evidence" value="ECO:0007669"/>
    <property type="project" value="InterPro"/>
</dbReference>
<name>A0A1G2LAJ5_9BACT</name>
<evidence type="ECO:0000313" key="2">
    <source>
        <dbReference type="EMBL" id="OHA07809.1"/>
    </source>
</evidence>
<protein>
    <recommendedName>
        <fullName evidence="1">Gfo/Idh/MocA-like oxidoreductase N-terminal domain-containing protein</fullName>
    </recommendedName>
</protein>
<dbReference type="Pfam" id="PF01408">
    <property type="entry name" value="GFO_IDH_MocA"/>
    <property type="match status" value="1"/>
</dbReference>
<dbReference type="Gene3D" id="3.40.50.720">
    <property type="entry name" value="NAD(P)-binding Rossmann-like Domain"/>
    <property type="match status" value="1"/>
</dbReference>
<dbReference type="PANTHER" id="PTHR43377:SF1">
    <property type="entry name" value="BILIVERDIN REDUCTASE A"/>
    <property type="match status" value="1"/>
</dbReference>
<dbReference type="AlphaFoldDB" id="A0A1G2LAJ5"/>
<evidence type="ECO:0000259" key="1">
    <source>
        <dbReference type="Pfam" id="PF01408"/>
    </source>
</evidence>
<feature type="domain" description="Gfo/Idh/MocA-like oxidoreductase N-terminal" evidence="1">
    <location>
        <begin position="2"/>
        <end position="57"/>
    </location>
</feature>
<comment type="caution">
    <text evidence="2">The sequence shown here is derived from an EMBL/GenBank/DDBJ whole genome shotgun (WGS) entry which is preliminary data.</text>
</comment>
<reference evidence="2 3" key="1">
    <citation type="journal article" date="2016" name="Nat. Commun.">
        <title>Thousands of microbial genomes shed light on interconnected biogeochemical processes in an aquifer system.</title>
        <authorList>
            <person name="Anantharaman K."/>
            <person name="Brown C.T."/>
            <person name="Hug L.A."/>
            <person name="Sharon I."/>
            <person name="Castelle C.J."/>
            <person name="Probst A.J."/>
            <person name="Thomas B.C."/>
            <person name="Singh A."/>
            <person name="Wilkins M.J."/>
            <person name="Karaoz U."/>
            <person name="Brodie E.L."/>
            <person name="Williams K.H."/>
            <person name="Hubbard S.S."/>
            <person name="Banfield J.F."/>
        </authorList>
    </citation>
    <scope>NUCLEOTIDE SEQUENCE [LARGE SCALE GENOMIC DNA]</scope>
</reference>
<dbReference type="InterPro" id="IPR051450">
    <property type="entry name" value="Gfo/Idh/MocA_Oxidoreductases"/>
</dbReference>
<gene>
    <name evidence="2" type="ORF">A2934_02975</name>
</gene>
<evidence type="ECO:0000313" key="3">
    <source>
        <dbReference type="Proteomes" id="UP000177982"/>
    </source>
</evidence>
<sequence>MDAVFIGTPHKYHLKFCEAALHAQKHILCEKPLWEGPQQKEGKRIIVEAVSHNLIFSSCHLRRFEKEYVYVKNNLAEYVKKFGMAVEVRFQFFYHKPSTGWKKKDSLLLDHMNHEIDLVHFLFGHSPAAFWRLSHSFDEYKVAGKTNSGLGIWFSGYRKLHSRVFRNELELIFERGRVRTEIVLDSASGMVNSIVTAQNFENNSLAIKKFRVHSYDDALVGVMKNFAAAIRREELSYLTVQDLLLNTTICNDLVVKERGTI</sequence>
<dbReference type="InterPro" id="IPR036291">
    <property type="entry name" value="NAD(P)-bd_dom_sf"/>
</dbReference>
<dbReference type="EMBL" id="MHQO01000003">
    <property type="protein sequence ID" value="OHA07809.1"/>
    <property type="molecule type" value="Genomic_DNA"/>
</dbReference>
<dbReference type="InterPro" id="IPR000683">
    <property type="entry name" value="Gfo/Idh/MocA-like_OxRdtase_N"/>
</dbReference>
<dbReference type="Gene3D" id="3.30.360.10">
    <property type="entry name" value="Dihydrodipicolinate Reductase, domain 2"/>
    <property type="match status" value="1"/>
</dbReference>